<reference evidence="1" key="1">
    <citation type="submission" date="2010-09" db="EMBL/GenBank/DDBJ databases">
        <title>Complete sequence of chromosome1 of Burkholderia sp. CCGE1003.</title>
        <authorList>
            <consortium name="US DOE Joint Genome Institute"/>
            <person name="Lucas S."/>
            <person name="Copeland A."/>
            <person name="Lapidus A."/>
            <person name="Cheng J.-F."/>
            <person name="Bruce D."/>
            <person name="Goodwin L."/>
            <person name="Pitluck S."/>
            <person name="Daligault H."/>
            <person name="Davenport K."/>
            <person name="Detter J.C."/>
            <person name="Han C."/>
            <person name="Tapia R."/>
            <person name="Land M."/>
            <person name="Hauser L."/>
            <person name="Jeffries C."/>
            <person name="Kyrpides N."/>
            <person name="Ivanova N."/>
            <person name="Ovchinnikova G."/>
            <person name="Martinez-Romero E."/>
            <person name="Rogel M.A."/>
            <person name="Auchtung J."/>
            <person name="Tiedje J.M."/>
            <person name="Woyke T."/>
        </authorList>
    </citation>
    <scope>NUCLEOTIDE SEQUENCE</scope>
    <source>
        <strain evidence="1">CCGE1003</strain>
    </source>
</reference>
<accession>E1T957</accession>
<dbReference type="EMBL" id="CP002217">
    <property type="protein sequence ID" value="ADN57740.1"/>
    <property type="molecule type" value="Genomic_DNA"/>
</dbReference>
<dbReference type="KEGG" id="bgf:BC1003_1774"/>
<evidence type="ECO:0008006" key="2">
    <source>
        <dbReference type="Google" id="ProtNLM"/>
    </source>
</evidence>
<protein>
    <recommendedName>
        <fullName evidence="2">Lipoprotein</fullName>
    </recommendedName>
</protein>
<dbReference type="AlphaFoldDB" id="E1T957"/>
<gene>
    <name evidence="1" type="ordered locus">BC1003_1774</name>
</gene>
<dbReference type="STRING" id="640512.BC1003_1774"/>
<dbReference type="OrthoDB" id="9134766at2"/>
<name>E1T957_BURSG</name>
<dbReference type="PROSITE" id="PS51257">
    <property type="entry name" value="PROKAR_LIPOPROTEIN"/>
    <property type="match status" value="1"/>
</dbReference>
<dbReference type="HOGENOM" id="CLU_1529811_0_0_4"/>
<proteinExistence type="predicted"/>
<evidence type="ECO:0000313" key="1">
    <source>
        <dbReference type="EMBL" id="ADN57740.1"/>
    </source>
</evidence>
<organism evidence="1">
    <name type="scientific">Burkholderia sp. (strain CCGE1003)</name>
    <dbReference type="NCBI Taxonomy" id="640512"/>
    <lineage>
        <taxon>Bacteria</taxon>
        <taxon>Pseudomonadati</taxon>
        <taxon>Pseudomonadota</taxon>
        <taxon>Betaproteobacteria</taxon>
        <taxon>Burkholderiales</taxon>
        <taxon>Burkholderiaceae</taxon>
        <taxon>Burkholderia</taxon>
    </lineage>
</organism>
<sequence length="175" mass="19922">MRVLGKFTLPIVAWGVTGCSDVFPNEFTEHFTATNTMRSVSITPEMPRNGIDLLVRDDAEPECRHLADLHFRLLGTSRFRWAELKSWRSDALAQAREIGAEVVVVSRRPVGTVTNTIRIQYPDNRTELQKVLNPHPRTMLGTPLYDQPGGLTSYQANTVQVMEYSAYFWLRPSQK</sequence>